<dbReference type="EMBL" id="MT142595">
    <property type="protein sequence ID" value="QJA85783.1"/>
    <property type="molecule type" value="Genomic_DNA"/>
</dbReference>
<reference evidence="2" key="1">
    <citation type="submission" date="2020-03" db="EMBL/GenBank/DDBJ databases">
        <title>The deep terrestrial virosphere.</title>
        <authorList>
            <person name="Holmfeldt K."/>
            <person name="Nilsson E."/>
            <person name="Simone D."/>
            <person name="Lopez-Fernandez M."/>
            <person name="Wu X."/>
            <person name="de Brujin I."/>
            <person name="Lundin D."/>
            <person name="Andersson A."/>
            <person name="Bertilsson S."/>
            <person name="Dopson M."/>
        </authorList>
    </citation>
    <scope>NUCLEOTIDE SEQUENCE</scope>
    <source>
        <strain evidence="2">MM415B02176</strain>
    </source>
</reference>
<accession>A0A6M3KUE5</accession>
<dbReference type="AlphaFoldDB" id="A0A6M3KUE5"/>
<protein>
    <submittedName>
        <fullName evidence="2">Uncharacterized protein</fullName>
    </submittedName>
</protein>
<organism evidence="2">
    <name type="scientific">viral metagenome</name>
    <dbReference type="NCBI Taxonomy" id="1070528"/>
    <lineage>
        <taxon>unclassified sequences</taxon>
        <taxon>metagenomes</taxon>
        <taxon>organismal metagenomes</taxon>
    </lineage>
</organism>
<proteinExistence type="predicted"/>
<sequence length="89" mass="10148">MAESNVLSDKTKTIPTASELSTTDRDYRAAMEWKLGDPEPKGTYVINLVHLRNLRDDLRRGKSEAAAYNHSVKWVDTFKPLSKQLDDLK</sequence>
<gene>
    <name evidence="2" type="ORF">MM415B02176_0004</name>
</gene>
<feature type="region of interest" description="Disordered" evidence="1">
    <location>
        <begin position="1"/>
        <end position="21"/>
    </location>
</feature>
<evidence type="ECO:0000256" key="1">
    <source>
        <dbReference type="SAM" id="MobiDB-lite"/>
    </source>
</evidence>
<evidence type="ECO:0000313" key="2">
    <source>
        <dbReference type="EMBL" id="QJA85783.1"/>
    </source>
</evidence>
<name>A0A6M3KUE5_9ZZZZ</name>